<name>A0A915Q3J5_9BILA</name>
<evidence type="ECO:0000256" key="1">
    <source>
        <dbReference type="SAM" id="MobiDB-lite"/>
    </source>
</evidence>
<dbReference type="Proteomes" id="UP000887581">
    <property type="component" value="Unplaced"/>
</dbReference>
<dbReference type="WBParaSite" id="sdigi.contig528.g8839.t1">
    <property type="protein sequence ID" value="sdigi.contig528.g8839.t1"/>
    <property type="gene ID" value="sdigi.contig528.g8839"/>
</dbReference>
<reference evidence="4" key="1">
    <citation type="submission" date="2022-11" db="UniProtKB">
        <authorList>
            <consortium name="WormBaseParasite"/>
        </authorList>
    </citation>
    <scope>IDENTIFICATION</scope>
</reference>
<accession>A0A915Q3J5</accession>
<dbReference type="AlphaFoldDB" id="A0A915Q3J5"/>
<feature type="region of interest" description="Disordered" evidence="1">
    <location>
        <begin position="247"/>
        <end position="270"/>
    </location>
</feature>
<evidence type="ECO:0000313" key="4">
    <source>
        <dbReference type="WBParaSite" id="sdigi.contig528.g8839.t1"/>
    </source>
</evidence>
<organism evidence="3 4">
    <name type="scientific">Setaria digitata</name>
    <dbReference type="NCBI Taxonomy" id="48799"/>
    <lineage>
        <taxon>Eukaryota</taxon>
        <taxon>Metazoa</taxon>
        <taxon>Ecdysozoa</taxon>
        <taxon>Nematoda</taxon>
        <taxon>Chromadorea</taxon>
        <taxon>Rhabditida</taxon>
        <taxon>Spirurina</taxon>
        <taxon>Spiruromorpha</taxon>
        <taxon>Filarioidea</taxon>
        <taxon>Setariidae</taxon>
        <taxon>Setaria</taxon>
    </lineage>
</organism>
<feature type="domain" description="PH-like" evidence="2">
    <location>
        <begin position="101"/>
        <end position="296"/>
    </location>
</feature>
<dbReference type="InterPro" id="IPR057493">
    <property type="entry name" value="PH_RdRP-assoc"/>
</dbReference>
<sequence length="322" mass="37403">MQLETKITHQSTHLKVVLNDCSEKLVNTMRESLLHQLGWEDLLGSRLEVIGPITQRQMGEHDYDEPWTELNLEIIAQNLQFADPCSVVLQATSKQIFMEDCIAAHMFLPLEAFHFGSLFKGRFLSHFSRAAYMGTAVDQFHSLRILQILRNCPTIVDPMFVDFEHDRDIFTVRFAILDGGFRPKINENRGDNRTLCGSIIPGSAIALKVRYTSIRRILVDLRAKLPNGTYCRRIYFHLNYPPEIRKYQKKPDDDEDRAGSDGNRWRTIPENNDDRRDNCAAINESPYFCLQLRQQVPVIVELCILEIQYSPIFVILRHFIYQ</sequence>
<evidence type="ECO:0000259" key="2">
    <source>
        <dbReference type="Pfam" id="PF25359"/>
    </source>
</evidence>
<evidence type="ECO:0000313" key="3">
    <source>
        <dbReference type="Proteomes" id="UP000887581"/>
    </source>
</evidence>
<protein>
    <recommendedName>
        <fullName evidence="2">PH-like domain-containing protein</fullName>
    </recommendedName>
</protein>
<dbReference type="Pfam" id="PF25359">
    <property type="entry name" value="PH_met_RdRP"/>
    <property type="match status" value="1"/>
</dbReference>
<keyword evidence="3" id="KW-1185">Reference proteome</keyword>
<proteinExistence type="predicted"/>